<proteinExistence type="predicted"/>
<dbReference type="AlphaFoldDB" id="A0A8T1TPL2"/>
<protein>
    <submittedName>
        <fullName evidence="1">Uncharacterized protein</fullName>
    </submittedName>
</protein>
<dbReference type="OrthoDB" id="143330at2759"/>
<accession>A0A8T1TPL2</accession>
<gene>
    <name evidence="1" type="ORF">JG687_00018517</name>
</gene>
<evidence type="ECO:0000313" key="2">
    <source>
        <dbReference type="Proteomes" id="UP000688947"/>
    </source>
</evidence>
<organism evidence="1 2">
    <name type="scientific">Phytophthora cactorum</name>
    <dbReference type="NCBI Taxonomy" id="29920"/>
    <lineage>
        <taxon>Eukaryota</taxon>
        <taxon>Sar</taxon>
        <taxon>Stramenopiles</taxon>
        <taxon>Oomycota</taxon>
        <taxon>Peronosporomycetes</taxon>
        <taxon>Peronosporales</taxon>
        <taxon>Peronosporaceae</taxon>
        <taxon>Phytophthora</taxon>
    </lineage>
</organism>
<reference evidence="1" key="1">
    <citation type="submission" date="2021-01" db="EMBL/GenBank/DDBJ databases">
        <title>Phytophthora aleatoria, a newly-described species from Pinus radiata is distinct from Phytophthora cactorum isolates based on comparative genomics.</title>
        <authorList>
            <person name="Mcdougal R."/>
            <person name="Panda P."/>
            <person name="Williams N."/>
            <person name="Studholme D.J."/>
        </authorList>
    </citation>
    <scope>NUCLEOTIDE SEQUENCE</scope>
    <source>
        <strain evidence="1">NZFS 3830</strain>
    </source>
</reference>
<sequence length="73" mass="8287">MTPLLTTWCNKLLLARRNFRGSVASAKLNKLDGGAQPCSLRHVPIHLMVCHKIVPHFTRNRFVFAISNVEGFR</sequence>
<name>A0A8T1TPL2_9STRA</name>
<dbReference type="Proteomes" id="UP000688947">
    <property type="component" value="Unassembled WGS sequence"/>
</dbReference>
<evidence type="ECO:0000313" key="1">
    <source>
        <dbReference type="EMBL" id="KAG6943354.1"/>
    </source>
</evidence>
<comment type="caution">
    <text evidence="1">The sequence shown here is derived from an EMBL/GenBank/DDBJ whole genome shotgun (WGS) entry which is preliminary data.</text>
</comment>
<dbReference type="EMBL" id="JAENGZ010002591">
    <property type="protein sequence ID" value="KAG6943354.1"/>
    <property type="molecule type" value="Genomic_DNA"/>
</dbReference>